<dbReference type="SUPFAM" id="SSF69179">
    <property type="entry name" value="Integrin domains"/>
    <property type="match status" value="3"/>
</dbReference>
<dbReference type="PROSITE" id="PS51470">
    <property type="entry name" value="FG_GAP"/>
    <property type="match status" value="3"/>
</dbReference>
<evidence type="ECO:0000256" key="2">
    <source>
        <dbReference type="ARBA" id="ARBA00008054"/>
    </source>
</evidence>
<dbReference type="InterPro" id="IPR028994">
    <property type="entry name" value="Integrin_alpha_N"/>
</dbReference>
<keyword evidence="4 14" id="KW-0732">Signal</keyword>
<feature type="domain" description="Integrin alpha third immunoglobulin-like" evidence="18">
    <location>
        <begin position="746"/>
        <end position="952"/>
    </location>
</feature>
<dbReference type="GO" id="GO:0005178">
    <property type="term" value="F:integrin binding"/>
    <property type="evidence" value="ECO:0007669"/>
    <property type="project" value="TreeGrafter"/>
</dbReference>
<keyword evidence="12" id="KW-0325">Glycoprotein</keyword>
<feature type="repeat" description="FG-GAP" evidence="13">
    <location>
        <begin position="277"/>
        <end position="338"/>
    </location>
</feature>
<dbReference type="InterPro" id="IPR013649">
    <property type="entry name" value="Integrin_alpha_Ig-like_1"/>
</dbReference>
<evidence type="ECO:0000256" key="3">
    <source>
        <dbReference type="ARBA" id="ARBA00022692"/>
    </source>
</evidence>
<keyword evidence="11 14" id="KW-0675">Receptor</keyword>
<evidence type="ECO:0000256" key="13">
    <source>
        <dbReference type="PROSITE-ProRule" id="PRU00803"/>
    </source>
</evidence>
<dbReference type="Pfam" id="PF20805">
    <property type="entry name" value="Integrin_A_Ig_2"/>
    <property type="match status" value="1"/>
</dbReference>
<dbReference type="GO" id="GO:0050900">
    <property type="term" value="P:leukocyte migration"/>
    <property type="evidence" value="ECO:0007669"/>
    <property type="project" value="TreeGrafter"/>
</dbReference>
<dbReference type="Gene3D" id="1.20.5.930">
    <property type="entry name" value="Bicelle-embedded integrin alpha(iib) transmembrane segment"/>
    <property type="match status" value="1"/>
</dbReference>
<dbReference type="GO" id="GO:0009897">
    <property type="term" value="C:external side of plasma membrane"/>
    <property type="evidence" value="ECO:0007669"/>
    <property type="project" value="TreeGrafter"/>
</dbReference>
<dbReference type="Proteomes" id="UP000314983">
    <property type="component" value="Chromosome 1"/>
</dbReference>
<evidence type="ECO:0000313" key="19">
    <source>
        <dbReference type="Ensembl" id="ENSEEEP00000056456.1"/>
    </source>
</evidence>
<evidence type="ECO:0000259" key="17">
    <source>
        <dbReference type="Pfam" id="PF20805"/>
    </source>
</evidence>
<evidence type="ECO:0008006" key="21">
    <source>
        <dbReference type="Google" id="ProtNLM"/>
    </source>
</evidence>
<evidence type="ECO:0000256" key="10">
    <source>
        <dbReference type="ARBA" id="ARBA00023157"/>
    </source>
</evidence>
<dbReference type="Ensembl" id="ENSEEET00000056199.1">
    <property type="protein sequence ID" value="ENSEEEP00000056456.1"/>
    <property type="gene ID" value="ENSEEEG00000025428.1"/>
</dbReference>
<dbReference type="SUPFAM" id="SSF69318">
    <property type="entry name" value="Integrin alpha N-terminal domain"/>
    <property type="match status" value="1"/>
</dbReference>
<dbReference type="InterPro" id="IPR018184">
    <property type="entry name" value="Integrin_alpha_C_CS"/>
</dbReference>
<reference evidence="19" key="2">
    <citation type="submission" date="2025-08" db="UniProtKB">
        <authorList>
            <consortium name="Ensembl"/>
        </authorList>
    </citation>
    <scope>IDENTIFICATION</scope>
</reference>
<keyword evidence="3 14" id="KW-0812">Transmembrane</keyword>
<keyword evidence="5" id="KW-0677">Repeat</keyword>
<evidence type="ECO:0000256" key="15">
    <source>
        <dbReference type="SAM" id="MobiDB-lite"/>
    </source>
</evidence>
<comment type="subcellular location">
    <subcellularLocation>
        <location evidence="1 14">Membrane</location>
        <topology evidence="1 14">Single-pass type I membrane protein</topology>
    </subcellularLocation>
</comment>
<evidence type="ECO:0000256" key="5">
    <source>
        <dbReference type="ARBA" id="ARBA00022737"/>
    </source>
</evidence>
<dbReference type="InterPro" id="IPR013517">
    <property type="entry name" value="FG-GAP"/>
</dbReference>
<name>A0AAY5EHI7_ELEEL</name>
<proteinExistence type="inferred from homology"/>
<dbReference type="GO" id="GO:0007160">
    <property type="term" value="P:cell-matrix adhesion"/>
    <property type="evidence" value="ECO:0007669"/>
    <property type="project" value="TreeGrafter"/>
</dbReference>
<dbReference type="Gene3D" id="2.60.40.1510">
    <property type="entry name" value="ntegrin, alpha v. Chain A, domain 3"/>
    <property type="match status" value="1"/>
</dbReference>
<feature type="repeat" description="FG-GAP" evidence="13">
    <location>
        <begin position="339"/>
        <end position="394"/>
    </location>
</feature>
<evidence type="ECO:0000256" key="4">
    <source>
        <dbReference type="ARBA" id="ARBA00022729"/>
    </source>
</evidence>
<accession>A0AAY5EHI7</accession>
<dbReference type="Pfam" id="PF08441">
    <property type="entry name" value="Integrin_A_Ig_1"/>
    <property type="match status" value="1"/>
</dbReference>
<feature type="domain" description="Integrin alpha second immunoglobulin-like" evidence="17">
    <location>
        <begin position="596"/>
        <end position="732"/>
    </location>
</feature>
<dbReference type="Gene3D" id="2.60.40.1460">
    <property type="entry name" value="Integrin domains. Chain A, domain 2"/>
    <property type="match status" value="1"/>
</dbReference>
<dbReference type="Pfam" id="PF01839">
    <property type="entry name" value="FG-GAP"/>
    <property type="match status" value="2"/>
</dbReference>
<evidence type="ECO:0000256" key="11">
    <source>
        <dbReference type="ARBA" id="ARBA00023170"/>
    </source>
</evidence>
<reference evidence="19 20" key="1">
    <citation type="submission" date="2020-05" db="EMBL/GenBank/DDBJ databases">
        <title>Electrophorus electricus (electric eel) genome, fEleEle1, primary haplotype.</title>
        <authorList>
            <person name="Myers G."/>
            <person name="Meyer A."/>
            <person name="Fedrigo O."/>
            <person name="Formenti G."/>
            <person name="Rhie A."/>
            <person name="Tracey A."/>
            <person name="Sims Y."/>
            <person name="Jarvis E.D."/>
        </authorList>
    </citation>
    <scope>NUCLEOTIDE SEQUENCE [LARGE SCALE GENOMIC DNA]</scope>
</reference>
<dbReference type="InterPro" id="IPR032695">
    <property type="entry name" value="Integrin_dom_sf"/>
</dbReference>
<comment type="similarity">
    <text evidence="2 14">Belongs to the integrin alpha chain family.</text>
</comment>
<protein>
    <recommendedName>
        <fullName evidence="21">Integrin alpha-2 domain-containing protein</fullName>
    </recommendedName>
</protein>
<evidence type="ECO:0000259" key="16">
    <source>
        <dbReference type="Pfam" id="PF08441"/>
    </source>
</evidence>
<evidence type="ECO:0000256" key="12">
    <source>
        <dbReference type="ARBA" id="ARBA00023180"/>
    </source>
</evidence>
<feature type="region of interest" description="Disordered" evidence="15">
    <location>
        <begin position="1003"/>
        <end position="1024"/>
    </location>
</feature>
<sequence length="1024" mass="112376">SSLIIYPYLLLLLFLCAVSRCCAFNLDVRFSVVKEGKTPGSLFGLSVALHQQLQKAKELISLLYSLLVGAPKERAEPSLSANETGDMFACPISTNPKDCIQANLVSSDEIVEGMWLGVSVASQGQPGGRVMACGHRYTRNMDRGTNLRMIGRCYIAGNDLTLDPDGDDQWQLKNEVCDPNTNHLREGMCNMGISATITQTEVIAGAPGCYNWQGEKETKFPDMNDGNIYMGYSVDKQSGVLSPDEDTVVTGAPRHQSKGSVILAKSVRKENSLPELQKQFTLDGEQVGSYFGSSFAVVDLNNDGWKDLVVGAPFYFNRRAEEGGAVYVFMNDNGSFLKKTDTVFTGPRNSGFGMAVAAIGDVNQDGFQDFAVGAPYYGSGRVCVWMGSQTGISNKPSQVIEGKDITNGGFRTFGYSISGGLDVDRNSYPDVVVGSLDDRVALLRARPVIHLKKTFTVTPPTVDPNDCDSCIVVKICFSYTLSTGDSSFKKNITVKFTAEADLLRRSSVSRVRFLSNNKNSHTGYLSMQSEDCQTLILGVVKPVRDKVAPLSFSLNVSLYEPEPSSPQQLQSLDAFPVISQQEALTERTEIHFQKACGPDNKCESNLQITAMFAKNQQEIFPQVLLYDSSIKKLSLLVNVTNAPTAERPAEDAHNAVLNITIPPSLRYSGLRSLSSAIECSPEGNVILCELGNPFTTNQMVDFAIIFETSGITLDTQEIKCDLQLSTLSIQSDLMPLTKVLLVEYTLQVFSQEVQTEFSGEVVGESAMKSTSDIGSPVKFIFTVNVEGKPLEDLGHLQVDFEWPSEVENGKWLLYLSEIKMTGTSNSICVPPGDIVNPLNLLKERRKREDEGSPESVHSVTQPSLNLQGGRKRFSLSCGRGARCQTFSCALHNMNNSAMLTVQARLWNSTMLEDYKEASTVDVYSLATLKLITDKPTIRMANQTASFSVKITPAGQHETAYEVPLWIVIVSVLAGVVLLGLIILLLWKCGFFRRASTRELYEAKAQKAEMRTQPSDKDRLTEDED</sequence>
<evidence type="ECO:0000256" key="14">
    <source>
        <dbReference type="RuleBase" id="RU003762"/>
    </source>
</evidence>
<dbReference type="Pfam" id="PF20806">
    <property type="entry name" value="Integrin_A_Ig_3"/>
    <property type="match status" value="1"/>
</dbReference>
<evidence type="ECO:0000259" key="18">
    <source>
        <dbReference type="Pfam" id="PF20806"/>
    </source>
</evidence>
<dbReference type="PANTHER" id="PTHR23220:SF89">
    <property type="entry name" value="INTEGRIN ALPHA-3"/>
    <property type="match status" value="1"/>
</dbReference>
<feature type="chain" id="PRO_5044046038" description="Integrin alpha-2 domain-containing protein" evidence="14">
    <location>
        <begin position="24"/>
        <end position="1024"/>
    </location>
</feature>
<reference evidence="19" key="3">
    <citation type="submission" date="2025-09" db="UniProtKB">
        <authorList>
            <consortium name="Ensembl"/>
        </authorList>
    </citation>
    <scope>IDENTIFICATION</scope>
</reference>
<keyword evidence="20" id="KW-1185">Reference proteome</keyword>
<keyword evidence="6 14" id="KW-0130">Cell adhesion</keyword>
<evidence type="ECO:0000256" key="8">
    <source>
        <dbReference type="ARBA" id="ARBA00023037"/>
    </source>
</evidence>
<dbReference type="InterPro" id="IPR048285">
    <property type="entry name" value="Integrin_alpha_Ig-like_2"/>
</dbReference>
<dbReference type="InterPro" id="IPR013519">
    <property type="entry name" value="Int_alpha_beta-p"/>
</dbReference>
<evidence type="ECO:0000313" key="20">
    <source>
        <dbReference type="Proteomes" id="UP000314983"/>
    </source>
</evidence>
<evidence type="ECO:0000256" key="9">
    <source>
        <dbReference type="ARBA" id="ARBA00023136"/>
    </source>
</evidence>
<dbReference type="AlphaFoldDB" id="A0AAY5EHI7"/>
<feature type="domain" description="Integrin alpha first immunoglubulin-like" evidence="16">
    <location>
        <begin position="445"/>
        <end position="594"/>
    </location>
</feature>
<dbReference type="GO" id="GO:0098609">
    <property type="term" value="P:cell-cell adhesion"/>
    <property type="evidence" value="ECO:0007669"/>
    <property type="project" value="TreeGrafter"/>
</dbReference>
<evidence type="ECO:0000256" key="1">
    <source>
        <dbReference type="ARBA" id="ARBA00004479"/>
    </source>
</evidence>
<dbReference type="Gene3D" id="2.60.40.1530">
    <property type="entry name" value="ntegrin, alpha v. Chain A, domain 4"/>
    <property type="match status" value="1"/>
</dbReference>
<keyword evidence="9 14" id="KW-0472">Membrane</keyword>
<dbReference type="PROSITE" id="PS00242">
    <property type="entry name" value="INTEGRIN_ALPHA"/>
    <property type="match status" value="1"/>
</dbReference>
<feature type="repeat" description="FG-GAP" evidence="13">
    <location>
        <begin position="398"/>
        <end position="460"/>
    </location>
</feature>
<feature type="signal peptide" evidence="14">
    <location>
        <begin position="1"/>
        <end position="23"/>
    </location>
</feature>
<organism evidence="19 20">
    <name type="scientific">Electrophorus electricus</name>
    <name type="common">Electric eel</name>
    <name type="synonym">Gymnotus electricus</name>
    <dbReference type="NCBI Taxonomy" id="8005"/>
    <lineage>
        <taxon>Eukaryota</taxon>
        <taxon>Metazoa</taxon>
        <taxon>Chordata</taxon>
        <taxon>Craniata</taxon>
        <taxon>Vertebrata</taxon>
        <taxon>Euteleostomi</taxon>
        <taxon>Actinopterygii</taxon>
        <taxon>Neopterygii</taxon>
        <taxon>Teleostei</taxon>
        <taxon>Ostariophysi</taxon>
        <taxon>Gymnotiformes</taxon>
        <taxon>Gymnotoidei</taxon>
        <taxon>Gymnotidae</taxon>
        <taxon>Electrophorus</taxon>
    </lineage>
</organism>
<dbReference type="InterPro" id="IPR000413">
    <property type="entry name" value="Integrin_alpha"/>
</dbReference>
<dbReference type="GO" id="GO:0008305">
    <property type="term" value="C:integrin complex"/>
    <property type="evidence" value="ECO:0007669"/>
    <property type="project" value="InterPro"/>
</dbReference>
<evidence type="ECO:0000256" key="6">
    <source>
        <dbReference type="ARBA" id="ARBA00022889"/>
    </source>
</evidence>
<dbReference type="GO" id="GO:0033627">
    <property type="term" value="P:cell adhesion mediated by integrin"/>
    <property type="evidence" value="ECO:0007669"/>
    <property type="project" value="TreeGrafter"/>
</dbReference>
<keyword evidence="10" id="KW-1015">Disulfide bond</keyword>
<keyword evidence="8 14" id="KW-0401">Integrin</keyword>
<dbReference type="GeneTree" id="ENSGT00940000157746"/>
<dbReference type="PANTHER" id="PTHR23220">
    <property type="entry name" value="INTEGRIN ALPHA"/>
    <property type="match status" value="1"/>
</dbReference>
<dbReference type="FunFam" id="1.20.5.930:FF:000001">
    <property type="entry name" value="Integrin subunit alpha V"/>
    <property type="match status" value="1"/>
</dbReference>
<dbReference type="SMART" id="SM00191">
    <property type="entry name" value="Int_alpha"/>
    <property type="match status" value="5"/>
</dbReference>
<dbReference type="GO" id="GO:0007229">
    <property type="term" value="P:integrin-mediated signaling pathway"/>
    <property type="evidence" value="ECO:0007669"/>
    <property type="project" value="UniProtKB-KW"/>
</dbReference>
<feature type="transmembrane region" description="Helical" evidence="14">
    <location>
        <begin position="964"/>
        <end position="986"/>
    </location>
</feature>
<evidence type="ECO:0000256" key="7">
    <source>
        <dbReference type="ARBA" id="ARBA00022989"/>
    </source>
</evidence>
<gene>
    <name evidence="19" type="primary">itga3a</name>
</gene>
<dbReference type="InterPro" id="IPR048286">
    <property type="entry name" value="Integrin_alpha_Ig-like_3"/>
</dbReference>
<dbReference type="Gene3D" id="2.130.10.130">
    <property type="entry name" value="Integrin alpha, N-terminal"/>
    <property type="match status" value="1"/>
</dbReference>
<keyword evidence="7 14" id="KW-1133">Transmembrane helix</keyword>
<dbReference type="PRINTS" id="PR01185">
    <property type="entry name" value="INTEGRINA"/>
</dbReference>